<dbReference type="GO" id="GO:0034464">
    <property type="term" value="C:BBSome"/>
    <property type="evidence" value="ECO:0007669"/>
    <property type="project" value="InterPro"/>
</dbReference>
<evidence type="ECO:0000259" key="8">
    <source>
        <dbReference type="Pfam" id="PF07289"/>
    </source>
</evidence>
<evidence type="ECO:0000256" key="7">
    <source>
        <dbReference type="ARBA" id="ARBA00023273"/>
    </source>
</evidence>
<keyword evidence="10" id="KW-1185">Reference proteome</keyword>
<dbReference type="GO" id="GO:0032266">
    <property type="term" value="F:phosphatidylinositol-3-phosphate binding"/>
    <property type="evidence" value="ECO:0007669"/>
    <property type="project" value="TreeGrafter"/>
</dbReference>
<dbReference type="PANTHER" id="PTHR21351">
    <property type="entry name" value="BARDET-BIEDL SYNDROME PROTEIN 5"/>
    <property type="match status" value="1"/>
</dbReference>
<dbReference type="GO" id="GO:0060271">
    <property type="term" value="P:cilium assembly"/>
    <property type="evidence" value="ECO:0007669"/>
    <property type="project" value="TreeGrafter"/>
</dbReference>
<evidence type="ECO:0000313" key="10">
    <source>
        <dbReference type="Proteomes" id="UP000186922"/>
    </source>
</evidence>
<dbReference type="InterPro" id="IPR014003">
    <property type="entry name" value="BBS5_PH"/>
</dbReference>
<organism evidence="9 10">
    <name type="scientific">Ramazzottius varieornatus</name>
    <name type="common">Water bear</name>
    <name type="synonym">Tardigrade</name>
    <dbReference type="NCBI Taxonomy" id="947166"/>
    <lineage>
        <taxon>Eukaryota</taxon>
        <taxon>Metazoa</taxon>
        <taxon>Ecdysozoa</taxon>
        <taxon>Tardigrada</taxon>
        <taxon>Eutardigrada</taxon>
        <taxon>Parachela</taxon>
        <taxon>Hypsibioidea</taxon>
        <taxon>Ramazzottiidae</taxon>
        <taxon>Ramazzottius</taxon>
    </lineage>
</organism>
<evidence type="ECO:0000256" key="4">
    <source>
        <dbReference type="ARBA" id="ARBA00022490"/>
    </source>
</evidence>
<evidence type="ECO:0000256" key="1">
    <source>
        <dbReference type="ARBA" id="ARBA00004138"/>
    </source>
</evidence>
<dbReference type="GO" id="GO:0036064">
    <property type="term" value="C:ciliary basal body"/>
    <property type="evidence" value="ECO:0007669"/>
    <property type="project" value="TreeGrafter"/>
</dbReference>
<gene>
    <name evidence="9" type="primary">RvY_13722</name>
    <name evidence="9" type="synonym">RvY_13722.2</name>
    <name evidence="9" type="ORF">RvY_13722-2</name>
</gene>
<dbReference type="PANTHER" id="PTHR21351:SF0">
    <property type="entry name" value="BARDET-BIEDL SYNDROME 5 PROTEIN"/>
    <property type="match status" value="1"/>
</dbReference>
<protein>
    <recommendedName>
        <fullName evidence="8">BBSome complex member BBS5 PH domain-containing protein</fullName>
    </recommendedName>
</protein>
<keyword evidence="4" id="KW-0963">Cytoplasm</keyword>
<comment type="caution">
    <text evidence="9">The sequence shown here is derived from an EMBL/GenBank/DDBJ whole genome shotgun (WGS) entry which is preliminary data.</text>
</comment>
<accession>A0A1D1VNW8</accession>
<keyword evidence="7" id="KW-0966">Cell projection</keyword>
<evidence type="ECO:0000256" key="2">
    <source>
        <dbReference type="ARBA" id="ARBA00004245"/>
    </source>
</evidence>
<evidence type="ECO:0000256" key="3">
    <source>
        <dbReference type="ARBA" id="ARBA00005822"/>
    </source>
</evidence>
<sequence>MTVRPIDLSGAPGHGHAEKKLSSILQIFIPVGDHRFEYHSGSAMLWQDKDIRLDCSKEQLKLRNGESLLDKLDSIEDTKANTGERVVFCRDIIRFQFTPHLDLQPASQSEHLSGIQLHQQCIHPKYRLEITGTCRITIHLRQMRHCALRVHFLLSGMSECWPTFFNSTQFAGLFDDRFRVRSDCTRWSIQSSGPTTLPDCTAKSNCEGPWSKGPR</sequence>
<dbReference type="EMBL" id="BDGG01000009">
    <property type="protein sequence ID" value="GAV03275.1"/>
    <property type="molecule type" value="Genomic_DNA"/>
</dbReference>
<dbReference type="InterPro" id="IPR006606">
    <property type="entry name" value="BBL5"/>
</dbReference>
<evidence type="ECO:0000256" key="6">
    <source>
        <dbReference type="ARBA" id="ARBA00023212"/>
    </source>
</evidence>
<dbReference type="Pfam" id="PF07289">
    <property type="entry name" value="BBL5"/>
    <property type="match status" value="1"/>
</dbReference>
<comment type="subcellular location">
    <subcellularLocation>
        <location evidence="1">Cell projection</location>
        <location evidence="1">Cilium</location>
    </subcellularLocation>
    <subcellularLocation>
        <location evidence="2">Cytoplasm</location>
        <location evidence="2">Cytoskeleton</location>
    </subcellularLocation>
</comment>
<evidence type="ECO:0000313" key="9">
    <source>
        <dbReference type="EMBL" id="GAV03275.1"/>
    </source>
</evidence>
<keyword evidence="6" id="KW-0206">Cytoskeleton</keyword>
<reference evidence="9 10" key="1">
    <citation type="journal article" date="2016" name="Nat. Commun.">
        <title>Extremotolerant tardigrade genome and improved radiotolerance of human cultured cells by tardigrade-unique protein.</title>
        <authorList>
            <person name="Hashimoto T."/>
            <person name="Horikawa D.D."/>
            <person name="Saito Y."/>
            <person name="Kuwahara H."/>
            <person name="Kozuka-Hata H."/>
            <person name="Shin-I T."/>
            <person name="Minakuchi Y."/>
            <person name="Ohishi K."/>
            <person name="Motoyama A."/>
            <person name="Aizu T."/>
            <person name="Enomoto A."/>
            <person name="Kondo K."/>
            <person name="Tanaka S."/>
            <person name="Hara Y."/>
            <person name="Koshikawa S."/>
            <person name="Sagara H."/>
            <person name="Miura T."/>
            <person name="Yokobori S."/>
            <person name="Miyagawa K."/>
            <person name="Suzuki Y."/>
            <person name="Kubo T."/>
            <person name="Oyama M."/>
            <person name="Kohara Y."/>
            <person name="Fujiyama A."/>
            <person name="Arakawa K."/>
            <person name="Katayama T."/>
            <person name="Toyoda A."/>
            <person name="Kunieda T."/>
        </authorList>
    </citation>
    <scope>NUCLEOTIDE SEQUENCE [LARGE SCALE GENOMIC DNA]</scope>
    <source>
        <strain evidence="9 10">YOKOZUNA-1</strain>
    </source>
</reference>
<name>A0A1D1VNW8_RAMVA</name>
<keyword evidence="5" id="KW-0969">Cilium</keyword>
<proteinExistence type="inferred from homology"/>
<evidence type="ECO:0000256" key="5">
    <source>
        <dbReference type="ARBA" id="ARBA00023069"/>
    </source>
</evidence>
<dbReference type="AlphaFoldDB" id="A0A1D1VNW8"/>
<dbReference type="OrthoDB" id="10261999at2759"/>
<comment type="similarity">
    <text evidence="3">Belongs to the BBS5 family.</text>
</comment>
<feature type="domain" description="BBSome complex member BBS5 PH" evidence="8">
    <location>
        <begin position="45"/>
        <end position="85"/>
    </location>
</feature>
<dbReference type="Proteomes" id="UP000186922">
    <property type="component" value="Unassembled WGS sequence"/>
</dbReference>